<evidence type="ECO:0000259" key="1">
    <source>
        <dbReference type="SMART" id="SM00587"/>
    </source>
</evidence>
<evidence type="ECO:0000313" key="2">
    <source>
        <dbReference type="EnsemblMetazoa" id="PPAI000687-PA"/>
    </source>
</evidence>
<dbReference type="Proteomes" id="UP000092462">
    <property type="component" value="Unassembled WGS sequence"/>
</dbReference>
<dbReference type="InterPro" id="IPR015897">
    <property type="entry name" value="CHK_kinase-like"/>
</dbReference>
<dbReference type="EMBL" id="AJVK01021166">
    <property type="status" value="NOT_ANNOTATED_CDS"/>
    <property type="molecule type" value="Genomic_DNA"/>
</dbReference>
<dbReference type="VEuPathDB" id="VectorBase:PPAPM1_003890"/>
<dbReference type="EMBL" id="AJVK01021165">
    <property type="status" value="NOT_ANNOTATED_CDS"/>
    <property type="molecule type" value="Genomic_DNA"/>
</dbReference>
<dbReference type="PANTHER" id="PTHR11012:SF56">
    <property type="entry name" value="CHK KINASE-LIKE DOMAIN-CONTAINING PROTEIN-RELATED"/>
    <property type="match status" value="1"/>
</dbReference>
<protein>
    <recommendedName>
        <fullName evidence="1">CHK kinase-like domain-containing protein</fullName>
    </recommendedName>
</protein>
<proteinExistence type="predicted"/>
<dbReference type="SMART" id="SM00587">
    <property type="entry name" value="CHK"/>
    <property type="match status" value="1"/>
</dbReference>
<dbReference type="EnsemblMetazoa" id="PPAI000687-RA">
    <property type="protein sequence ID" value="PPAI000687-PA"/>
    <property type="gene ID" value="PPAI000687"/>
</dbReference>
<reference evidence="2" key="1">
    <citation type="submission" date="2022-08" db="UniProtKB">
        <authorList>
            <consortium name="EnsemblMetazoa"/>
        </authorList>
    </citation>
    <scope>IDENTIFICATION</scope>
    <source>
        <strain evidence="2">Israel</strain>
    </source>
</reference>
<dbReference type="AlphaFoldDB" id="A0A1B0D015"/>
<organism evidence="2 3">
    <name type="scientific">Phlebotomus papatasi</name>
    <name type="common">Sandfly</name>
    <dbReference type="NCBI Taxonomy" id="29031"/>
    <lineage>
        <taxon>Eukaryota</taxon>
        <taxon>Metazoa</taxon>
        <taxon>Ecdysozoa</taxon>
        <taxon>Arthropoda</taxon>
        <taxon>Hexapoda</taxon>
        <taxon>Insecta</taxon>
        <taxon>Pterygota</taxon>
        <taxon>Neoptera</taxon>
        <taxon>Endopterygota</taxon>
        <taxon>Diptera</taxon>
        <taxon>Nematocera</taxon>
        <taxon>Psychodoidea</taxon>
        <taxon>Psychodidae</taxon>
        <taxon>Phlebotomus</taxon>
        <taxon>Phlebotomus</taxon>
    </lineage>
</organism>
<dbReference type="InterPro" id="IPR011009">
    <property type="entry name" value="Kinase-like_dom_sf"/>
</dbReference>
<dbReference type="VEuPathDB" id="VectorBase:PPAI000687"/>
<sequence>MTYYTSPAHDLQYFINTSPQTNVRENQREDLLQVYYQSFAKTLKDLNHNTFPTFDDLLEEIRKREMFGFMTAVFVLPIVLMEEQSSEGSGIDGLVDPQVAQDMTRIMFSGKRYTEAMKCILRRCDQLKLFDLFTIYRVVISYRGENGKDDKAQCIVKHMENSGASKVLIGDNNVYKKEVEMLKNIMPRLSELAGGTVFAPKFYYTVDLEDAKIVAMEDLGTNHKMVDRKLLLDFDHCEVVLKKLGQIHGASMVLAEENPSTMDLFTSGLITGSVENPGLAQAALNGNFPMLCETVKTWPGFEEISEKLEKLKPRIWAMFYEYAQMKNEKYRVLNHGDFWINNFLFKYDEKTGKPIHCIPIDLQFSYYTSPAHDLQYFLNSSPKLEVRENYREKLLRIYYEAFRETLENVKHKNIPTFDDLLEEMRKREIYGFFTMANVLPVVLMERQSDKGSGLDGLTNEESAKDMIKIMFTGKRYTESCKRSLKCL</sequence>
<keyword evidence="3" id="KW-1185">Reference proteome</keyword>
<dbReference type="InterPro" id="IPR004119">
    <property type="entry name" value="EcKL"/>
</dbReference>
<dbReference type="VEuPathDB" id="VectorBase:PPAPM1_007902"/>
<feature type="domain" description="CHK kinase-like" evidence="1">
    <location>
        <begin position="214"/>
        <end position="408"/>
    </location>
</feature>
<accession>A0A1B0D015</accession>
<dbReference type="Gene3D" id="3.90.1200.10">
    <property type="match status" value="1"/>
</dbReference>
<name>A0A1B0D015_PHLPP</name>
<dbReference type="PANTHER" id="PTHR11012">
    <property type="entry name" value="PROTEIN KINASE-LIKE DOMAIN-CONTAINING"/>
    <property type="match status" value="1"/>
</dbReference>
<evidence type="ECO:0000313" key="3">
    <source>
        <dbReference type="Proteomes" id="UP000092462"/>
    </source>
</evidence>
<dbReference type="Pfam" id="PF02958">
    <property type="entry name" value="EcKL"/>
    <property type="match status" value="2"/>
</dbReference>
<dbReference type="SUPFAM" id="SSF56112">
    <property type="entry name" value="Protein kinase-like (PK-like)"/>
    <property type="match status" value="1"/>
</dbReference>